<dbReference type="Proteomes" id="UP000031523">
    <property type="component" value="Chromosome"/>
</dbReference>
<dbReference type="CDD" id="cd16936">
    <property type="entry name" value="HATPase_RsbW-like"/>
    <property type="match status" value="1"/>
</dbReference>
<dbReference type="Pfam" id="PF13581">
    <property type="entry name" value="HATPase_c_2"/>
    <property type="match status" value="1"/>
</dbReference>
<dbReference type="InterPro" id="IPR003594">
    <property type="entry name" value="HATPase_dom"/>
</dbReference>
<evidence type="ECO:0000259" key="3">
    <source>
        <dbReference type="Pfam" id="PF13581"/>
    </source>
</evidence>
<reference evidence="4 5" key="1">
    <citation type="submission" date="2015-01" db="EMBL/GenBank/DDBJ databases">
        <title>Enhanced salinomycin production by adjusting the supply of polyketide extender units in Streptomyce albus DSM 41398.</title>
        <authorList>
            <person name="Lu C."/>
        </authorList>
    </citation>
    <scope>NUCLEOTIDE SEQUENCE [LARGE SCALE GENOMIC DNA]</scope>
    <source>
        <strain evidence="5">ATCC 21838 / DSM 41398 / FERM P-419 / JCM 4703 / NBRC 107858</strain>
    </source>
</reference>
<name>A0A0B5EVQ1_STRA4</name>
<dbReference type="KEGG" id="sals:SLNWT_6502"/>
<evidence type="ECO:0000256" key="2">
    <source>
        <dbReference type="SAM" id="MobiDB-lite"/>
    </source>
</evidence>
<dbReference type="GO" id="GO:0004674">
    <property type="term" value="F:protein serine/threonine kinase activity"/>
    <property type="evidence" value="ECO:0007669"/>
    <property type="project" value="UniProtKB-KW"/>
</dbReference>
<feature type="region of interest" description="Disordered" evidence="2">
    <location>
        <begin position="147"/>
        <end position="169"/>
    </location>
</feature>
<evidence type="ECO:0000313" key="4">
    <source>
        <dbReference type="EMBL" id="AJE86878.1"/>
    </source>
</evidence>
<gene>
    <name evidence="4" type="ORF">SLNWT_6502</name>
</gene>
<dbReference type="PANTHER" id="PTHR35526">
    <property type="entry name" value="ANTI-SIGMA-F FACTOR RSBW-RELATED"/>
    <property type="match status" value="1"/>
</dbReference>
<protein>
    <recommendedName>
        <fullName evidence="3">Histidine kinase/HSP90-like ATPase domain-containing protein</fullName>
    </recommendedName>
</protein>
<dbReference type="EMBL" id="CP010519">
    <property type="protein sequence ID" value="AJE86878.1"/>
    <property type="molecule type" value="Genomic_DNA"/>
</dbReference>
<dbReference type="InterPro" id="IPR036890">
    <property type="entry name" value="HATPase_C_sf"/>
</dbReference>
<evidence type="ECO:0000313" key="5">
    <source>
        <dbReference type="Proteomes" id="UP000031523"/>
    </source>
</evidence>
<dbReference type="Gene3D" id="3.30.565.10">
    <property type="entry name" value="Histidine kinase-like ATPase, C-terminal domain"/>
    <property type="match status" value="1"/>
</dbReference>
<accession>A0A0B5EVQ1</accession>
<proteinExistence type="predicted"/>
<organism evidence="4 5">
    <name type="scientific">Streptomyces albus (strain ATCC 21838 / DSM 41398 / FERM P-419 / JCM 4703 / NBRC 107858)</name>
    <dbReference type="NCBI Taxonomy" id="1081613"/>
    <lineage>
        <taxon>Bacteria</taxon>
        <taxon>Bacillati</taxon>
        <taxon>Actinomycetota</taxon>
        <taxon>Actinomycetes</taxon>
        <taxon>Kitasatosporales</taxon>
        <taxon>Streptomycetaceae</taxon>
        <taxon>Streptomyces</taxon>
    </lineage>
</organism>
<dbReference type="AlphaFoldDB" id="A0A0B5EVQ1"/>
<keyword evidence="1" id="KW-0723">Serine/threonine-protein kinase</keyword>
<sequence length="185" mass="19059">MGRHRSASPAPRGCALVELPAGRDRVREARRFTAAVLTRWRLPEETRECAVLAVGELTANAAQYGRSEMTVLLSLGTGELRLVVADHGDLRVPRQPRACGPEERGRGLGIVDCLATRVEISDTGAGRTVRASLPAAPAPADTAAAAAPAAAQPAEHILTGDPAPTADPAQLAQAALAPGDPTVAA</sequence>
<keyword evidence="1" id="KW-0418">Kinase</keyword>
<evidence type="ECO:0000256" key="1">
    <source>
        <dbReference type="ARBA" id="ARBA00022527"/>
    </source>
</evidence>
<keyword evidence="5" id="KW-1185">Reference proteome</keyword>
<dbReference type="PANTHER" id="PTHR35526:SF3">
    <property type="entry name" value="ANTI-SIGMA-F FACTOR RSBW"/>
    <property type="match status" value="1"/>
</dbReference>
<dbReference type="InterPro" id="IPR050267">
    <property type="entry name" value="Anti-sigma-factor_SerPK"/>
</dbReference>
<keyword evidence="1" id="KW-0808">Transferase</keyword>
<feature type="domain" description="Histidine kinase/HSP90-like ATPase" evidence="3">
    <location>
        <begin position="20"/>
        <end position="132"/>
    </location>
</feature>
<dbReference type="SUPFAM" id="SSF55874">
    <property type="entry name" value="ATPase domain of HSP90 chaperone/DNA topoisomerase II/histidine kinase"/>
    <property type="match status" value="1"/>
</dbReference>